<gene>
    <name evidence="2" type="ORF">GOODEAATRI_002759</name>
</gene>
<name>A0ABV0NR87_9TELE</name>
<keyword evidence="1" id="KW-0343">GTPase activation</keyword>
<sequence length="159" mass="18035">QAGFQFIVTRAQQSFLHLIFPITVCQHYQGFTRAHPSLSNILPGRTNWTSFVNFVLTPACFFPSQGDFTWSSLSGQSVRLTPVAIQSLSELERARLQEVAYTRLLQDYDLGGQITIPKGESTILIFFLKAAGISYTMLHKFLVCWFCIIKFQKTSAFQN</sequence>
<dbReference type="PANTHER" id="PTHR12635:SF7">
    <property type="entry name" value="RHO GTPASE ACTIVATING PROTEIN 6-RELATED"/>
    <property type="match status" value="1"/>
</dbReference>
<reference evidence="2 3" key="1">
    <citation type="submission" date="2021-06" db="EMBL/GenBank/DDBJ databases">
        <authorList>
            <person name="Palmer J.M."/>
        </authorList>
    </citation>
    <scope>NUCLEOTIDE SEQUENCE [LARGE SCALE GENOMIC DNA]</scope>
    <source>
        <strain evidence="2 3">GA_2019</strain>
        <tissue evidence="2">Muscle</tissue>
    </source>
</reference>
<evidence type="ECO:0000256" key="1">
    <source>
        <dbReference type="ARBA" id="ARBA00022468"/>
    </source>
</evidence>
<comment type="caution">
    <text evidence="2">The sequence shown here is derived from an EMBL/GenBank/DDBJ whole genome shotgun (WGS) entry which is preliminary data.</text>
</comment>
<keyword evidence="3" id="KW-1185">Reference proteome</keyword>
<dbReference type="Proteomes" id="UP001476798">
    <property type="component" value="Unassembled WGS sequence"/>
</dbReference>
<evidence type="ECO:0000313" key="2">
    <source>
        <dbReference type="EMBL" id="MEQ2173932.1"/>
    </source>
</evidence>
<evidence type="ECO:0000313" key="3">
    <source>
        <dbReference type="Proteomes" id="UP001476798"/>
    </source>
</evidence>
<dbReference type="EMBL" id="JAHRIO010050076">
    <property type="protein sequence ID" value="MEQ2173932.1"/>
    <property type="molecule type" value="Genomic_DNA"/>
</dbReference>
<feature type="non-terminal residue" evidence="2">
    <location>
        <position position="1"/>
    </location>
</feature>
<dbReference type="PANTHER" id="PTHR12635">
    <property type="entry name" value="RHO-GTPASE-ACTIVATING PROTEIN 6 FAMILY MEMBER"/>
    <property type="match status" value="1"/>
</dbReference>
<accession>A0ABV0NR87</accession>
<proteinExistence type="predicted"/>
<protein>
    <submittedName>
        <fullName evidence="2">Uncharacterized protein</fullName>
    </submittedName>
</protein>
<dbReference type="InterPro" id="IPR037863">
    <property type="entry name" value="RHOGAP6/36"/>
</dbReference>
<organism evidence="2 3">
    <name type="scientific">Goodea atripinnis</name>
    <dbReference type="NCBI Taxonomy" id="208336"/>
    <lineage>
        <taxon>Eukaryota</taxon>
        <taxon>Metazoa</taxon>
        <taxon>Chordata</taxon>
        <taxon>Craniata</taxon>
        <taxon>Vertebrata</taxon>
        <taxon>Euteleostomi</taxon>
        <taxon>Actinopterygii</taxon>
        <taxon>Neopterygii</taxon>
        <taxon>Teleostei</taxon>
        <taxon>Neoteleostei</taxon>
        <taxon>Acanthomorphata</taxon>
        <taxon>Ovalentaria</taxon>
        <taxon>Atherinomorphae</taxon>
        <taxon>Cyprinodontiformes</taxon>
        <taxon>Goodeidae</taxon>
        <taxon>Goodea</taxon>
    </lineage>
</organism>